<feature type="transmembrane region" description="Helical" evidence="1">
    <location>
        <begin position="58"/>
        <end position="84"/>
    </location>
</feature>
<keyword evidence="1" id="KW-1133">Transmembrane helix</keyword>
<evidence type="ECO:0000256" key="1">
    <source>
        <dbReference type="SAM" id="Phobius"/>
    </source>
</evidence>
<organism evidence="2 3">
    <name type="scientific">Parascaris univalens</name>
    <name type="common">Nematode worm</name>
    <dbReference type="NCBI Taxonomy" id="6257"/>
    <lineage>
        <taxon>Eukaryota</taxon>
        <taxon>Metazoa</taxon>
        <taxon>Ecdysozoa</taxon>
        <taxon>Nematoda</taxon>
        <taxon>Chromadorea</taxon>
        <taxon>Rhabditida</taxon>
        <taxon>Spirurina</taxon>
        <taxon>Ascaridomorpha</taxon>
        <taxon>Ascaridoidea</taxon>
        <taxon>Ascarididae</taxon>
        <taxon>Parascaris</taxon>
    </lineage>
</organism>
<evidence type="ECO:0000313" key="2">
    <source>
        <dbReference type="Proteomes" id="UP000887569"/>
    </source>
</evidence>
<keyword evidence="1" id="KW-0472">Membrane</keyword>
<name>A0A915A419_PARUN</name>
<dbReference type="AlphaFoldDB" id="A0A915A419"/>
<dbReference type="WBParaSite" id="PgE625_g001_t01">
    <property type="protein sequence ID" value="PgE625_g001_t01"/>
    <property type="gene ID" value="PgE625_g001"/>
</dbReference>
<keyword evidence="2" id="KW-1185">Reference proteome</keyword>
<dbReference type="Proteomes" id="UP000887569">
    <property type="component" value="Unplaced"/>
</dbReference>
<reference evidence="3" key="1">
    <citation type="submission" date="2022-11" db="UniProtKB">
        <authorList>
            <consortium name="WormBaseParasite"/>
        </authorList>
    </citation>
    <scope>IDENTIFICATION</scope>
</reference>
<proteinExistence type="predicted"/>
<evidence type="ECO:0000313" key="3">
    <source>
        <dbReference type="WBParaSite" id="PgE625_g001_t01"/>
    </source>
</evidence>
<accession>A0A915A419</accession>
<protein>
    <submittedName>
        <fullName evidence="3">Uncharacterized protein</fullName>
    </submittedName>
</protein>
<keyword evidence="1" id="KW-0812">Transmembrane</keyword>
<sequence length="101" mass="11418">CQNRKSDFSEQIQIAVKAFVVCHHWSDTMQTFYSEECLLSGGSASPDLSNKAIRRKVIAFWCTAAVILVLSLLLLIGISFLAWYRLCILHHALSEVFCPKE</sequence>